<sequence>MPLELIVMVKELRFGPTIACTLRRDRDRIQEHNNRLRWKTLEEKIQQLREVAVFEVLFGKTRQHDNDPDKVEVQQVPVATSKVPCQQNGTNRDAVIPIHKMIQELESQGVINKTHSPFNSPIWPVRKSDGE</sequence>
<dbReference type="AlphaFoldDB" id="A0A8K1D9D1"/>
<protein>
    <recommendedName>
        <fullName evidence="3">Reverse transcriptase</fullName>
    </recommendedName>
</protein>
<dbReference type="Proteomes" id="UP000796761">
    <property type="component" value="Unassembled WGS sequence"/>
</dbReference>
<gene>
    <name evidence="1" type="ORF">HGM15179_020345</name>
</gene>
<accession>A0A8K1D9D1</accession>
<dbReference type="Gene3D" id="3.10.10.10">
    <property type="entry name" value="HIV Type 1 Reverse Transcriptase, subunit A, domain 1"/>
    <property type="match status" value="1"/>
</dbReference>
<reference evidence="1" key="1">
    <citation type="submission" date="2019-04" db="EMBL/GenBank/DDBJ databases">
        <title>Genome assembly of Zosterops borbonicus 15179.</title>
        <authorList>
            <person name="Leroy T."/>
            <person name="Anselmetti Y."/>
            <person name="Tilak M.-K."/>
            <person name="Nabholz B."/>
        </authorList>
    </citation>
    <scope>NUCLEOTIDE SEQUENCE</scope>
    <source>
        <strain evidence="1">HGM_15179</strain>
        <tissue evidence="1">Muscle</tissue>
    </source>
</reference>
<dbReference type="OrthoDB" id="9291658at2759"/>
<proteinExistence type="predicted"/>
<dbReference type="InterPro" id="IPR043502">
    <property type="entry name" value="DNA/RNA_pol_sf"/>
</dbReference>
<dbReference type="SUPFAM" id="SSF56672">
    <property type="entry name" value="DNA/RNA polymerases"/>
    <property type="match status" value="1"/>
</dbReference>
<keyword evidence="2" id="KW-1185">Reference proteome</keyword>
<evidence type="ECO:0000313" key="1">
    <source>
        <dbReference type="EMBL" id="TRZ06763.1"/>
    </source>
</evidence>
<comment type="caution">
    <text evidence="1">The sequence shown here is derived from an EMBL/GenBank/DDBJ whole genome shotgun (WGS) entry which is preliminary data.</text>
</comment>
<dbReference type="EMBL" id="SWJQ01002203">
    <property type="protein sequence ID" value="TRZ06763.1"/>
    <property type="molecule type" value="Genomic_DNA"/>
</dbReference>
<organism evidence="1 2">
    <name type="scientific">Zosterops borbonicus</name>
    <dbReference type="NCBI Taxonomy" id="364589"/>
    <lineage>
        <taxon>Eukaryota</taxon>
        <taxon>Metazoa</taxon>
        <taxon>Chordata</taxon>
        <taxon>Craniata</taxon>
        <taxon>Vertebrata</taxon>
        <taxon>Euteleostomi</taxon>
        <taxon>Archelosauria</taxon>
        <taxon>Archosauria</taxon>
        <taxon>Dinosauria</taxon>
        <taxon>Saurischia</taxon>
        <taxon>Theropoda</taxon>
        <taxon>Coelurosauria</taxon>
        <taxon>Aves</taxon>
        <taxon>Neognathae</taxon>
        <taxon>Neoaves</taxon>
        <taxon>Telluraves</taxon>
        <taxon>Australaves</taxon>
        <taxon>Passeriformes</taxon>
        <taxon>Sylvioidea</taxon>
        <taxon>Zosteropidae</taxon>
        <taxon>Zosterops</taxon>
    </lineage>
</organism>
<name>A0A8K1D9D1_9PASS</name>
<evidence type="ECO:0008006" key="3">
    <source>
        <dbReference type="Google" id="ProtNLM"/>
    </source>
</evidence>
<evidence type="ECO:0000313" key="2">
    <source>
        <dbReference type="Proteomes" id="UP000796761"/>
    </source>
</evidence>